<organism evidence="3 4">
    <name type="scientific">Pacificimonas flava</name>
    <dbReference type="NCBI Taxonomy" id="1234595"/>
    <lineage>
        <taxon>Bacteria</taxon>
        <taxon>Pseudomonadati</taxon>
        <taxon>Pseudomonadota</taxon>
        <taxon>Alphaproteobacteria</taxon>
        <taxon>Sphingomonadales</taxon>
        <taxon>Sphingosinicellaceae</taxon>
        <taxon>Pacificimonas</taxon>
    </lineage>
</organism>
<dbReference type="AlphaFoldDB" id="A0A219B3I1"/>
<name>A0A219B3I1_9SPHN</name>
<protein>
    <recommendedName>
        <fullName evidence="2">Heparinase II/III-like C-terminal domain-containing protein</fullName>
    </recommendedName>
</protein>
<evidence type="ECO:0000313" key="3">
    <source>
        <dbReference type="EMBL" id="OWV32744.1"/>
    </source>
</evidence>
<proteinExistence type="predicted"/>
<dbReference type="GO" id="GO:0030313">
    <property type="term" value="C:cell envelope"/>
    <property type="evidence" value="ECO:0007669"/>
    <property type="project" value="UniProtKB-SubCell"/>
</dbReference>
<evidence type="ECO:0000313" key="4">
    <source>
        <dbReference type="Proteomes" id="UP000198462"/>
    </source>
</evidence>
<feature type="domain" description="Heparinase II/III-like C-terminal" evidence="2">
    <location>
        <begin position="285"/>
        <end position="525"/>
    </location>
</feature>
<sequence length="531" mass="57324">MSLLERFGLKRRVPLRLVATLGDPVPGDAEAARALLKGEIVWRGERFVLRSGDWDLPSASEAFRTHVHGFAWLRDLAAAMRPDEATEFLSPILDGWLSRYGDPGDLAWRADRAGLRAAFWILHAPLVLNTDAERRKTLLKTLVMSALHAERTGSKLPRGMPRLHAAAGVTLGALLIDGGGPAPKRAEKLQADAAESTVLPHGLPASRAPADLLAVLEWVQVCRLAYQAVREPLSPPLEELDARARAGLKAARLGDGRLTALHGGNICRRSRIDHALGWPGQAQRGIGAGADSGLQRLENGRTVLLFDAGPPPEPADNEAAHAGALAFEMSDEAERVIVNVGGDRGLRGALDARLKTPVRYSAAHSTLILADTNQSAVARGEPLGAGVDTVSVEREDEDNGLRVTATHDGYRAAFGFLHERALRLSETGREIEGVDRLIPAGRKRRRAAELAIRFHLAPGLDITPTADLRGALVRTRSGALWQLKTDSGTVSVDDSLWIGEEGRAIRTRQLVVSDEAPADGWSGRWTFRKMG</sequence>
<accession>A0A219B3I1</accession>
<dbReference type="Proteomes" id="UP000198462">
    <property type="component" value="Unassembled WGS sequence"/>
</dbReference>
<dbReference type="InterPro" id="IPR008929">
    <property type="entry name" value="Chondroitin_lyas"/>
</dbReference>
<dbReference type="RefSeq" id="WP_088711538.1">
    <property type="nucleotide sequence ID" value="NZ_NFZT01000001.1"/>
</dbReference>
<dbReference type="Gene3D" id="2.70.98.70">
    <property type="match status" value="1"/>
</dbReference>
<comment type="subcellular location">
    <subcellularLocation>
        <location evidence="1">Cell envelope</location>
    </subcellularLocation>
</comment>
<reference evidence="4" key="1">
    <citation type="submission" date="2017-05" db="EMBL/GenBank/DDBJ databases">
        <authorList>
            <person name="Lin X."/>
        </authorList>
    </citation>
    <scope>NUCLEOTIDE SEQUENCE [LARGE SCALE GENOMIC DNA]</scope>
    <source>
        <strain evidence="4">JLT2012</strain>
    </source>
</reference>
<dbReference type="Pfam" id="PF07940">
    <property type="entry name" value="Hepar_II_III_C"/>
    <property type="match status" value="1"/>
</dbReference>
<dbReference type="InterPro" id="IPR012480">
    <property type="entry name" value="Hepar_II_III_C"/>
</dbReference>
<dbReference type="OrthoDB" id="9787373at2"/>
<dbReference type="Gene3D" id="1.50.10.100">
    <property type="entry name" value="Chondroitin AC/alginate lyase"/>
    <property type="match status" value="1"/>
</dbReference>
<evidence type="ECO:0000256" key="1">
    <source>
        <dbReference type="ARBA" id="ARBA00004196"/>
    </source>
</evidence>
<gene>
    <name evidence="3" type="ORF">B5C34_04280</name>
</gene>
<evidence type="ECO:0000259" key="2">
    <source>
        <dbReference type="Pfam" id="PF07940"/>
    </source>
</evidence>
<dbReference type="GO" id="GO:0016829">
    <property type="term" value="F:lyase activity"/>
    <property type="evidence" value="ECO:0007669"/>
    <property type="project" value="InterPro"/>
</dbReference>
<dbReference type="EMBL" id="NFZT01000001">
    <property type="protein sequence ID" value="OWV32744.1"/>
    <property type="molecule type" value="Genomic_DNA"/>
</dbReference>
<comment type="caution">
    <text evidence="3">The sequence shown here is derived from an EMBL/GenBank/DDBJ whole genome shotgun (WGS) entry which is preliminary data.</text>
</comment>
<keyword evidence="4" id="KW-1185">Reference proteome</keyword>